<evidence type="ECO:0000256" key="5">
    <source>
        <dbReference type="ARBA" id="ARBA00022475"/>
    </source>
</evidence>
<dbReference type="HOGENOM" id="CLU_015803_3_0_11"/>
<dbReference type="Gene3D" id="1.20.1530.10">
    <property type="entry name" value="Na+/H+ antiporter like domain"/>
    <property type="match status" value="1"/>
</dbReference>
<dbReference type="InterPro" id="IPR004670">
    <property type="entry name" value="NhaA"/>
</dbReference>
<dbReference type="STRING" id="585531.HMPREF0063_11597"/>
<evidence type="ECO:0000256" key="9">
    <source>
        <dbReference type="ARBA" id="ARBA00023065"/>
    </source>
</evidence>
<evidence type="ECO:0000256" key="2">
    <source>
        <dbReference type="ARBA" id="ARBA00007006"/>
    </source>
</evidence>
<dbReference type="Gene3D" id="3.40.30.10">
    <property type="entry name" value="Glutaredoxin"/>
    <property type="match status" value="1"/>
</dbReference>
<dbReference type="GO" id="GO:0006885">
    <property type="term" value="P:regulation of pH"/>
    <property type="evidence" value="ECO:0007669"/>
    <property type="project" value="UniProtKB-UniRule"/>
</dbReference>
<evidence type="ECO:0000259" key="13">
    <source>
        <dbReference type="PROSITE" id="PS51352"/>
    </source>
</evidence>
<keyword evidence="3 12" id="KW-0813">Transport</keyword>
<gene>
    <name evidence="12 14" type="primary">nhaA</name>
    <name evidence="14" type="ORF">HMPREF0063_11597</name>
</gene>
<evidence type="ECO:0000313" key="14">
    <source>
        <dbReference type="EMBL" id="EFQ83324.1"/>
    </source>
</evidence>
<name>E2SC38_9ACTN</name>
<keyword evidence="6 12" id="KW-0812">Transmembrane</keyword>
<dbReference type="InterPro" id="IPR023171">
    <property type="entry name" value="Na/H_antiporter_dom_sf"/>
</dbReference>
<dbReference type="OrthoDB" id="117402at2"/>
<keyword evidence="7 12" id="KW-1133">Transmembrane helix</keyword>
<comment type="function">
    <text evidence="12">Na(+)/H(+) antiporter that extrudes sodium in exchange for external protons.</text>
</comment>
<feature type="transmembrane region" description="Helical" evidence="12">
    <location>
        <begin position="189"/>
        <end position="208"/>
    </location>
</feature>
<evidence type="ECO:0000256" key="4">
    <source>
        <dbReference type="ARBA" id="ARBA00022449"/>
    </source>
</evidence>
<feature type="transmembrane region" description="Helical" evidence="12">
    <location>
        <begin position="104"/>
        <end position="125"/>
    </location>
</feature>
<comment type="similarity">
    <text evidence="2">In the N-terminal section; belongs to the NhaA Na(+)/H(+) (TC 2.A.33) antiporter family.</text>
</comment>
<dbReference type="InterPro" id="IPR013766">
    <property type="entry name" value="Thioredoxin_domain"/>
</dbReference>
<accession>E2SC38</accession>
<dbReference type="HAMAP" id="MF_01844">
    <property type="entry name" value="NhaA"/>
    <property type="match status" value="1"/>
</dbReference>
<keyword evidence="9 12" id="KW-0406">Ion transport</keyword>
<dbReference type="GO" id="GO:0005886">
    <property type="term" value="C:plasma membrane"/>
    <property type="evidence" value="ECO:0007669"/>
    <property type="project" value="UniProtKB-SubCell"/>
</dbReference>
<feature type="transmembrane region" description="Helical" evidence="12">
    <location>
        <begin position="403"/>
        <end position="422"/>
    </location>
</feature>
<dbReference type="RefSeq" id="WP_007078939.1">
    <property type="nucleotide sequence ID" value="NZ_CM001024.1"/>
</dbReference>
<evidence type="ECO:0000256" key="1">
    <source>
        <dbReference type="ARBA" id="ARBA00004429"/>
    </source>
</evidence>
<organism evidence="14 15">
    <name type="scientific">Aeromicrobium marinum DSM 15272</name>
    <dbReference type="NCBI Taxonomy" id="585531"/>
    <lineage>
        <taxon>Bacteria</taxon>
        <taxon>Bacillati</taxon>
        <taxon>Actinomycetota</taxon>
        <taxon>Actinomycetes</taxon>
        <taxon>Propionibacteriales</taxon>
        <taxon>Nocardioidaceae</taxon>
        <taxon>Aeromicrobium</taxon>
    </lineage>
</organism>
<evidence type="ECO:0000256" key="12">
    <source>
        <dbReference type="HAMAP-Rule" id="MF_01844"/>
    </source>
</evidence>
<comment type="subcellular location">
    <subcellularLocation>
        <location evidence="1">Cell inner membrane</location>
        <topology evidence="1">Multi-pass membrane protein</topology>
    </subcellularLocation>
    <subcellularLocation>
        <location evidence="12">Cell membrane</location>
        <topology evidence="12">Multi-pass membrane protein</topology>
    </subcellularLocation>
</comment>
<feature type="transmembrane region" description="Helical" evidence="12">
    <location>
        <begin position="372"/>
        <end position="391"/>
    </location>
</feature>
<feature type="domain" description="Thioredoxin" evidence="13">
    <location>
        <begin position="420"/>
        <end position="606"/>
    </location>
</feature>
<evidence type="ECO:0000256" key="3">
    <source>
        <dbReference type="ARBA" id="ARBA00022448"/>
    </source>
</evidence>
<evidence type="ECO:0000256" key="8">
    <source>
        <dbReference type="ARBA" id="ARBA00023053"/>
    </source>
</evidence>
<dbReference type="PROSITE" id="PS51352">
    <property type="entry name" value="THIOREDOXIN_2"/>
    <property type="match status" value="1"/>
</dbReference>
<keyword evidence="15" id="KW-1185">Reference proteome</keyword>
<comment type="catalytic activity">
    <reaction evidence="12">
        <text>Na(+)(in) + 2 H(+)(out) = Na(+)(out) + 2 H(+)(in)</text>
        <dbReference type="Rhea" id="RHEA:29251"/>
        <dbReference type="ChEBI" id="CHEBI:15378"/>
        <dbReference type="ChEBI" id="CHEBI:29101"/>
    </reaction>
</comment>
<dbReference type="GO" id="GO:0015385">
    <property type="term" value="F:sodium:proton antiporter activity"/>
    <property type="evidence" value="ECO:0007669"/>
    <property type="project" value="UniProtKB-UniRule"/>
</dbReference>
<feature type="transmembrane region" description="Helical" evidence="12">
    <location>
        <begin position="63"/>
        <end position="84"/>
    </location>
</feature>
<proteinExistence type="inferred from homology"/>
<dbReference type="InterPro" id="IPR036249">
    <property type="entry name" value="Thioredoxin-like_sf"/>
</dbReference>
<evidence type="ECO:0000256" key="7">
    <source>
        <dbReference type="ARBA" id="ARBA00022989"/>
    </source>
</evidence>
<keyword evidence="11 12" id="KW-0739">Sodium transport</keyword>
<keyword evidence="5 12" id="KW-1003">Cell membrane</keyword>
<feature type="transmembrane region" description="Helical" evidence="12">
    <location>
        <begin position="215"/>
        <end position="245"/>
    </location>
</feature>
<dbReference type="PANTHER" id="PTHR30341">
    <property type="entry name" value="SODIUM ION/PROTON ANTIPORTER NHAA-RELATED"/>
    <property type="match status" value="1"/>
</dbReference>
<dbReference type="Pfam" id="PF06965">
    <property type="entry name" value="Na_H_antiport_1"/>
    <property type="match status" value="1"/>
</dbReference>
<feature type="transmembrane region" description="Helical" evidence="12">
    <location>
        <begin position="298"/>
        <end position="317"/>
    </location>
</feature>
<comment type="caution">
    <text evidence="14">The sequence shown here is derived from an EMBL/GenBank/DDBJ whole genome shotgun (WGS) entry which is preliminary data.</text>
</comment>
<comment type="similarity">
    <text evidence="12">Belongs to the NhaA Na(+)/H(+) (TC 2.A.33) antiporter family.</text>
</comment>
<sequence length="610" mass="65091">MTSVGAARSPVRARLRAMGEEKRAAGLLLIFTLAAILWANSPFGDSYEHLWETELTLALASDSITLTLHEVVNDALMAIFFFVVGLEVKRELTIGELTDRSRAIVPVSAAVAGLVLPAAIFWAFNAGTENAHAWGIVISTDTAFLLGALAIIGPRHPARLRLFLMTLAIVDDIGALAAIALFYNDGLRPDALLFSAVMVALAVGVRFLPGSRGVLYALIGIGLWFGLHEAGIHATLAGVALALIIPVAAPRRDDVEQVVETTRAFRQSPSPAYAAAAARSLRQSISINERLHSSFTPYVSYAILPVFALANAGVRLDGPTVEAALTSRLTWGVVAGLVVGKLVGVTVVTALVHRSGIGMLAPGLTIGRVAGGAALSGIGFTISLLIVGLAIDDPAAQDEARVGVLLASVIAFGLGWVVLASLDRHAPTEAVGARLLRPFDPERDHHRGRPDAPLVMVEYLDFECPFCSRMTGSVDQVSDHFGDDLVWVWRHLPLHRVHPHSQLAAQAAEAAALQGRHLEYGPLLFARQDDLTRTDLLAYAAELGLDLDRFEADLDSAAVVRRVQDDVDDADLMDLAGTPTFFIGTERHSGPIDARSLITALERLRTEAAP</sequence>
<dbReference type="PANTHER" id="PTHR30341:SF0">
    <property type="entry name" value="NA(+)_H(+) ANTIPORTER NHAA"/>
    <property type="match status" value="1"/>
</dbReference>
<feature type="transmembrane region" description="Helical" evidence="12">
    <location>
        <begin position="329"/>
        <end position="352"/>
    </location>
</feature>
<dbReference type="InterPro" id="IPR012336">
    <property type="entry name" value="Thioredoxin-like_fold"/>
</dbReference>
<keyword evidence="4 12" id="KW-0050">Antiport</keyword>
<feature type="transmembrane region" description="Helical" evidence="12">
    <location>
        <begin position="131"/>
        <end position="150"/>
    </location>
</feature>
<feature type="transmembrane region" description="Helical" evidence="12">
    <location>
        <begin position="162"/>
        <end position="183"/>
    </location>
</feature>
<dbReference type="Proteomes" id="UP000003111">
    <property type="component" value="Unassembled WGS sequence"/>
</dbReference>
<evidence type="ECO:0000256" key="6">
    <source>
        <dbReference type="ARBA" id="ARBA00022692"/>
    </source>
</evidence>
<dbReference type="eggNOG" id="COG1651">
    <property type="taxonomic scope" value="Bacteria"/>
</dbReference>
<dbReference type="eggNOG" id="COG3004">
    <property type="taxonomic scope" value="Bacteria"/>
</dbReference>
<dbReference type="EMBL" id="ACLF03000005">
    <property type="protein sequence ID" value="EFQ83324.1"/>
    <property type="molecule type" value="Genomic_DNA"/>
</dbReference>
<dbReference type="NCBIfam" id="TIGR00773">
    <property type="entry name" value="NhaA"/>
    <property type="match status" value="1"/>
</dbReference>
<protein>
    <recommendedName>
        <fullName evidence="12">Na(+)/H(+) antiporter NhaA</fullName>
    </recommendedName>
    <alternativeName>
        <fullName evidence="12">Sodium/proton antiporter NhaA</fullName>
    </alternativeName>
</protein>
<dbReference type="Pfam" id="PF13462">
    <property type="entry name" value="Thioredoxin_4"/>
    <property type="match status" value="1"/>
</dbReference>
<dbReference type="AlphaFoldDB" id="E2SC38"/>
<evidence type="ECO:0000256" key="10">
    <source>
        <dbReference type="ARBA" id="ARBA00023136"/>
    </source>
</evidence>
<evidence type="ECO:0000313" key="15">
    <source>
        <dbReference type="Proteomes" id="UP000003111"/>
    </source>
</evidence>
<reference evidence="14" key="1">
    <citation type="submission" date="2010-08" db="EMBL/GenBank/DDBJ databases">
        <authorList>
            <person name="Muzny D."/>
            <person name="Qin X."/>
            <person name="Buhay C."/>
            <person name="Dugan-Rocha S."/>
            <person name="Ding Y."/>
            <person name="Chen G."/>
            <person name="Hawes A."/>
            <person name="Holder M."/>
            <person name="Jhangiani S."/>
            <person name="Johnson A."/>
            <person name="Khan Z."/>
            <person name="Li Z."/>
            <person name="Liu W."/>
            <person name="Liu X."/>
            <person name="Perez L."/>
            <person name="Shen H."/>
            <person name="Wang Q."/>
            <person name="Watt J."/>
            <person name="Xi L."/>
            <person name="Xin Y."/>
            <person name="Zhou J."/>
            <person name="Deng J."/>
            <person name="Jiang H."/>
            <person name="Liu Y."/>
            <person name="Qu J."/>
            <person name="Song X.-Z."/>
            <person name="Zhang L."/>
            <person name="Villasana D."/>
            <person name="Johnson A."/>
            <person name="Liu J."/>
            <person name="Liyanage D."/>
            <person name="Lorensuhewa L."/>
            <person name="Robinson T."/>
            <person name="Song A."/>
            <person name="Song B.-B."/>
            <person name="Dinh H."/>
            <person name="Thornton R."/>
            <person name="Coyle M."/>
            <person name="Francisco L."/>
            <person name="Jackson L."/>
            <person name="Javaid M."/>
            <person name="Korchina V."/>
            <person name="Kovar C."/>
            <person name="Mata R."/>
            <person name="Mathew T."/>
            <person name="Ngo R."/>
            <person name="Nguyen L."/>
            <person name="Nguyen N."/>
            <person name="Okwuonu G."/>
            <person name="Ongeri F."/>
            <person name="Pham C."/>
            <person name="Simmons D."/>
            <person name="Wilczek-Boney K."/>
            <person name="Hale W."/>
            <person name="Jakkamsetti A."/>
            <person name="Pham P."/>
            <person name="Ruth R."/>
            <person name="San Lucas F."/>
            <person name="Warren J."/>
            <person name="Zhang J."/>
            <person name="Zhao Z."/>
            <person name="Zhou C."/>
            <person name="Zhu D."/>
            <person name="Lee S."/>
            <person name="Bess C."/>
            <person name="Blankenburg K."/>
            <person name="Forbes L."/>
            <person name="Fu Q."/>
            <person name="Gubbala S."/>
            <person name="Hirani K."/>
            <person name="Jayaseelan J.C."/>
            <person name="Lara F."/>
            <person name="Munidasa M."/>
            <person name="Palculict T."/>
            <person name="Patil S."/>
            <person name="Pu L.-L."/>
            <person name="Saada N."/>
            <person name="Tang L."/>
            <person name="Weissenberger G."/>
            <person name="Zhu Y."/>
            <person name="Hemphill L."/>
            <person name="Shang Y."/>
            <person name="Youmans B."/>
            <person name="Ayvaz T."/>
            <person name="Ross M."/>
            <person name="Santibanez J."/>
            <person name="Aqrawi P."/>
            <person name="Gross S."/>
            <person name="Joshi V."/>
            <person name="Fowler G."/>
            <person name="Nazareth L."/>
            <person name="Reid J."/>
            <person name="Worley K."/>
            <person name="Petrosino J."/>
            <person name="Highlander S."/>
            <person name="Gibbs R."/>
        </authorList>
    </citation>
    <scope>NUCLEOTIDE SEQUENCE [LARGE SCALE GENOMIC DNA]</scope>
    <source>
        <strain evidence="14">DSM 15272</strain>
    </source>
</reference>
<evidence type="ECO:0000256" key="11">
    <source>
        <dbReference type="ARBA" id="ARBA00023201"/>
    </source>
</evidence>
<dbReference type="SUPFAM" id="SSF52833">
    <property type="entry name" value="Thioredoxin-like"/>
    <property type="match status" value="1"/>
</dbReference>
<keyword evidence="8 12" id="KW-0915">Sodium</keyword>
<keyword evidence="10 12" id="KW-0472">Membrane</keyword>